<feature type="region of interest" description="Disordered" evidence="1">
    <location>
        <begin position="265"/>
        <end position="284"/>
    </location>
</feature>
<sequence length="376" mass="42486">DCALRTIEGVIPADIVYSRFSPMMQGVIAEATGTARRPTSRLQSVRQVSDTALERRRSRLPAILWEEMSCALVGPDGRYARRRAALSEAVLLVGTRLTHTEARILNGTQHLAEDLSHLLAKNDITEQLIRLAQYLDDDQHPHIDYERRRRVAWKIPLSAKRWVKLANRVGVHPGGVARHRHAMRYVYATLTGESGHRAPAPLHSRPGNEQLGHYERFVHDLPSALRDDLHLIAAEALCLHEIDEPVTVVPPLTIAEGAIPARTVARRSPKQIPPGQPARAKLPAPEVVHERYRELGSLALVAERYEVSKHAISDHLRAAGLPVERRNKFRRRDIDPEWLRRMYVDEKKPQREIAALAHAGMATIQRHLDALGIRRR</sequence>
<comment type="caution">
    <text evidence="2">The sequence shown here is derived from an EMBL/GenBank/DDBJ whole genome shotgun (WGS) entry which is preliminary data.</text>
</comment>
<evidence type="ECO:0000256" key="1">
    <source>
        <dbReference type="SAM" id="MobiDB-lite"/>
    </source>
</evidence>
<dbReference type="AlphaFoldDB" id="A0A9D2C9L5"/>
<proteinExistence type="predicted"/>
<evidence type="ECO:0000313" key="3">
    <source>
        <dbReference type="Proteomes" id="UP000824005"/>
    </source>
</evidence>
<accession>A0A9D2C9L5</accession>
<dbReference type="Proteomes" id="UP000824005">
    <property type="component" value="Unassembled WGS sequence"/>
</dbReference>
<evidence type="ECO:0000313" key="2">
    <source>
        <dbReference type="EMBL" id="HIY67351.1"/>
    </source>
</evidence>
<feature type="non-terminal residue" evidence="2">
    <location>
        <position position="1"/>
    </location>
</feature>
<reference evidence="2" key="1">
    <citation type="journal article" date="2021" name="PeerJ">
        <title>Extensive microbial diversity within the chicken gut microbiome revealed by metagenomics and culture.</title>
        <authorList>
            <person name="Gilroy R."/>
            <person name="Ravi A."/>
            <person name="Getino M."/>
            <person name="Pursley I."/>
            <person name="Horton D.L."/>
            <person name="Alikhan N.F."/>
            <person name="Baker D."/>
            <person name="Gharbi K."/>
            <person name="Hall N."/>
            <person name="Watson M."/>
            <person name="Adriaenssens E.M."/>
            <person name="Foster-Nyarko E."/>
            <person name="Jarju S."/>
            <person name="Secka A."/>
            <person name="Antonio M."/>
            <person name="Oren A."/>
            <person name="Chaudhuri R.R."/>
            <person name="La Ragione R."/>
            <person name="Hildebrand F."/>
            <person name="Pallen M.J."/>
        </authorList>
    </citation>
    <scope>NUCLEOTIDE SEQUENCE</scope>
    <source>
        <strain evidence="2">ChiGjej1B1-98</strain>
    </source>
</reference>
<name>A0A9D2C9L5_9MICO</name>
<protein>
    <submittedName>
        <fullName evidence="2">Uncharacterized protein</fullName>
    </submittedName>
</protein>
<reference evidence="2" key="2">
    <citation type="submission" date="2021-04" db="EMBL/GenBank/DDBJ databases">
        <authorList>
            <person name="Gilroy R."/>
        </authorList>
    </citation>
    <scope>NUCLEOTIDE SEQUENCE</scope>
    <source>
        <strain evidence="2">ChiGjej1B1-98</strain>
    </source>
</reference>
<organism evidence="2 3">
    <name type="scientific">Candidatus Agrococcus pullicola</name>
    <dbReference type="NCBI Taxonomy" id="2838429"/>
    <lineage>
        <taxon>Bacteria</taxon>
        <taxon>Bacillati</taxon>
        <taxon>Actinomycetota</taxon>
        <taxon>Actinomycetes</taxon>
        <taxon>Micrococcales</taxon>
        <taxon>Microbacteriaceae</taxon>
        <taxon>Agrococcus</taxon>
    </lineage>
</organism>
<gene>
    <name evidence="2" type="ORF">H9830_13880</name>
</gene>
<dbReference type="EMBL" id="DXDC01000417">
    <property type="protein sequence ID" value="HIY67351.1"/>
    <property type="molecule type" value="Genomic_DNA"/>
</dbReference>